<comment type="subcellular location">
    <subcellularLocation>
        <location evidence="1 9">Endoplasmic reticulum membrane</location>
        <topology evidence="1 9">Multi-pass membrane protein</topology>
    </subcellularLocation>
</comment>
<reference evidence="10 11" key="1">
    <citation type="submission" date="2023-03" db="EMBL/GenBank/DDBJ databases">
        <title>Genome insight into feeding habits of ladybird beetles.</title>
        <authorList>
            <person name="Li H.-S."/>
            <person name="Huang Y.-H."/>
            <person name="Pang H."/>
        </authorList>
    </citation>
    <scope>NUCLEOTIDE SEQUENCE [LARGE SCALE GENOMIC DNA]</scope>
    <source>
        <strain evidence="10">SYSU_2023b</strain>
        <tissue evidence="10">Whole body</tissue>
    </source>
</reference>
<comment type="pathway">
    <text evidence="2">Protein modification; protein glycosylation.</text>
</comment>
<gene>
    <name evidence="10" type="ORF">WA026_010714</name>
</gene>
<dbReference type="GO" id="GO:0005789">
    <property type="term" value="C:endoplasmic reticulum membrane"/>
    <property type="evidence" value="ECO:0007669"/>
    <property type="project" value="UniProtKB-SubCell"/>
</dbReference>
<keyword evidence="5" id="KW-0256">Endoplasmic reticulum</keyword>
<dbReference type="AlphaFoldDB" id="A0AAW1V054"/>
<evidence type="ECO:0000256" key="9">
    <source>
        <dbReference type="RuleBase" id="RU365067"/>
    </source>
</evidence>
<dbReference type="InterPro" id="IPR007594">
    <property type="entry name" value="RFT1"/>
</dbReference>
<evidence type="ECO:0000256" key="8">
    <source>
        <dbReference type="ARBA" id="ARBA00045912"/>
    </source>
</evidence>
<comment type="caution">
    <text evidence="9">Lacks conserved residue(s) required for the propagation of feature annotation.</text>
</comment>
<feature type="transmembrane region" description="Helical" evidence="9">
    <location>
        <begin position="512"/>
        <end position="532"/>
    </location>
</feature>
<dbReference type="Pfam" id="PF04506">
    <property type="entry name" value="Rft-1"/>
    <property type="match status" value="1"/>
</dbReference>
<feature type="transmembrane region" description="Helical" evidence="9">
    <location>
        <begin position="81"/>
        <end position="107"/>
    </location>
</feature>
<keyword evidence="6 9" id="KW-1133">Transmembrane helix</keyword>
<feature type="transmembrane region" description="Helical" evidence="9">
    <location>
        <begin position="177"/>
        <end position="204"/>
    </location>
</feature>
<sequence>MGRNILQSSIQNASFSIIFQVIFRAITFFLNAFIIRTVGHDVLGIMNVRLLLLESTILFLSKEPLLKACLSDTKSQNWAQIINQMWISVPISALLSLILSYVWLYILSPVEEIYVNQYTLGCYSMAISCVVEQMTQNFILVAQSFCFVKLRIILETLYILIRTFTFVYLIIYYPHNAIGAFAIAQIVSSITLCLSYYLFFAWYIPKLNVYNKKDDNAFSYYTKQLFVNMKDFPFKSWLDFFPGHMDNENAFLDKNLCVLTVSFAKQSVIKQILTEGEKYVMTISPLMTFTQQSMYEIVNNLGSLAARFIFRPIEESAYFYFTQMIKRNVPLKDQNQKSIKESALVLRQLLNVILSIGLVILVFGQSYSYTLLYLYGGQKLVDNILPVTLLRFHSFAVVLLAINGVSEGFVFATMSNEQLDRYNYLMVFFSLLFLSLSYILTILFGPVGFIIANCVNMLARILHSIHYITNMYKGTILKPLGGLIPRWKFLCILLLSAYFTKMSELFILHTSVLMHILFGGMFFIFTIMVWGYDNKELLYIGYKKFKERQSIKEE</sequence>
<protein>
    <recommendedName>
        <fullName evidence="9">Protein RFT1 homolog</fullName>
    </recommendedName>
</protein>
<keyword evidence="4 9" id="KW-0812">Transmembrane</keyword>
<evidence type="ECO:0000256" key="7">
    <source>
        <dbReference type="ARBA" id="ARBA00023136"/>
    </source>
</evidence>
<accession>A0AAW1V054</accession>
<evidence type="ECO:0000313" key="10">
    <source>
        <dbReference type="EMBL" id="KAK9885209.1"/>
    </source>
</evidence>
<evidence type="ECO:0000256" key="5">
    <source>
        <dbReference type="ARBA" id="ARBA00022824"/>
    </source>
</evidence>
<dbReference type="GO" id="GO:0034203">
    <property type="term" value="P:glycolipid translocation"/>
    <property type="evidence" value="ECO:0007669"/>
    <property type="project" value="TreeGrafter"/>
</dbReference>
<evidence type="ECO:0000256" key="3">
    <source>
        <dbReference type="ARBA" id="ARBA00010288"/>
    </source>
</evidence>
<organism evidence="10 11">
    <name type="scientific">Henosepilachna vigintioctopunctata</name>
    <dbReference type="NCBI Taxonomy" id="420089"/>
    <lineage>
        <taxon>Eukaryota</taxon>
        <taxon>Metazoa</taxon>
        <taxon>Ecdysozoa</taxon>
        <taxon>Arthropoda</taxon>
        <taxon>Hexapoda</taxon>
        <taxon>Insecta</taxon>
        <taxon>Pterygota</taxon>
        <taxon>Neoptera</taxon>
        <taxon>Endopterygota</taxon>
        <taxon>Coleoptera</taxon>
        <taxon>Polyphaga</taxon>
        <taxon>Cucujiformia</taxon>
        <taxon>Coccinelloidea</taxon>
        <taxon>Coccinellidae</taxon>
        <taxon>Epilachninae</taxon>
        <taxon>Epilachnini</taxon>
        <taxon>Henosepilachna</taxon>
    </lineage>
</organism>
<dbReference type="GO" id="GO:0006488">
    <property type="term" value="P:dolichol-linked oligosaccharide biosynthetic process"/>
    <property type="evidence" value="ECO:0007669"/>
    <property type="project" value="InterPro"/>
</dbReference>
<feature type="transmembrane region" description="Helical" evidence="9">
    <location>
        <begin position="392"/>
        <end position="412"/>
    </location>
</feature>
<evidence type="ECO:0000256" key="1">
    <source>
        <dbReference type="ARBA" id="ARBA00004477"/>
    </source>
</evidence>
<name>A0AAW1V054_9CUCU</name>
<proteinExistence type="inferred from homology"/>
<evidence type="ECO:0000313" key="11">
    <source>
        <dbReference type="Proteomes" id="UP001431783"/>
    </source>
</evidence>
<feature type="transmembrane region" description="Helical" evidence="9">
    <location>
        <begin position="349"/>
        <end position="372"/>
    </location>
</feature>
<comment type="function">
    <text evidence="8 9">Intramembrane glycolipid transporter that operates in the biosynthetic pathway of dolichol-linked oligosaccharides, the glycan precursors employed in protein asparagine (N)-glycosylation. The sequential addition of sugars to dolichol pyrophosphate produces dolichol-linked oligosaccharides containing fourteen sugars, including two GlcNAcs, nine mannoses and three glucoses. Once assembled, the oligosaccharide is transferred from the lipid to nascent proteins by oligosaccharyltransferases. The assembly of dolichol-linked oligosaccharides begins on the cytosolic side of the endoplasmic reticulum membrane and finishes in its lumen. RFT1 could mediate the translocation of the cytosolically oriented intermediate DolPP-GlcNAc2Man5, produced by ALG11, into the ER lumen where dolichol-linked oligosaccharides assembly continues. However, the intramembrane lipid transporter activity could not be confirmed in vitro.</text>
</comment>
<feature type="transmembrane region" description="Helical" evidence="9">
    <location>
        <begin position="424"/>
        <end position="444"/>
    </location>
</feature>
<feature type="transmembrane region" description="Helical" evidence="9">
    <location>
        <begin position="12"/>
        <end position="36"/>
    </location>
</feature>
<dbReference type="PANTHER" id="PTHR13117:SF5">
    <property type="entry name" value="PROTEIN RFT1 HOMOLOG"/>
    <property type="match status" value="1"/>
</dbReference>
<dbReference type="EMBL" id="JARQZJ010000095">
    <property type="protein sequence ID" value="KAK9885209.1"/>
    <property type="molecule type" value="Genomic_DNA"/>
</dbReference>
<keyword evidence="11" id="KW-1185">Reference proteome</keyword>
<dbReference type="PANTHER" id="PTHR13117">
    <property type="entry name" value="ENDOPLASMIC RETICULUM MULTISPAN TRANSMEMBRANE PROTEIN-RELATED"/>
    <property type="match status" value="1"/>
</dbReference>
<evidence type="ECO:0000256" key="6">
    <source>
        <dbReference type="ARBA" id="ARBA00022989"/>
    </source>
</evidence>
<evidence type="ECO:0000256" key="4">
    <source>
        <dbReference type="ARBA" id="ARBA00022692"/>
    </source>
</evidence>
<comment type="similarity">
    <text evidence="3 9">Belongs to the RFT1 family.</text>
</comment>
<feature type="transmembrane region" description="Helical" evidence="9">
    <location>
        <begin position="480"/>
        <end position="500"/>
    </location>
</feature>
<comment type="caution">
    <text evidence="10">The sequence shown here is derived from an EMBL/GenBank/DDBJ whole genome shotgun (WGS) entry which is preliminary data.</text>
</comment>
<keyword evidence="7 9" id="KW-0472">Membrane</keyword>
<dbReference type="Proteomes" id="UP001431783">
    <property type="component" value="Unassembled WGS sequence"/>
</dbReference>
<evidence type="ECO:0000256" key="2">
    <source>
        <dbReference type="ARBA" id="ARBA00004922"/>
    </source>
</evidence>
<feature type="transmembrane region" description="Helical" evidence="9">
    <location>
        <begin position="152"/>
        <end position="171"/>
    </location>
</feature>